<dbReference type="PATRIC" id="fig|1550241.5.peg.1752"/>
<gene>
    <name evidence="12" type="ORF">MA03_08455</name>
</gene>
<evidence type="ECO:0000313" key="13">
    <source>
        <dbReference type="Proteomes" id="UP000067434"/>
    </source>
</evidence>
<dbReference type="PROSITE" id="PS50059">
    <property type="entry name" value="FKBP_PPIASE"/>
    <property type="match status" value="1"/>
</dbReference>
<evidence type="ECO:0000256" key="3">
    <source>
        <dbReference type="ARBA" id="ARBA00006577"/>
    </source>
</evidence>
<evidence type="ECO:0000256" key="9">
    <source>
        <dbReference type="PROSITE-ProRule" id="PRU00277"/>
    </source>
</evidence>
<evidence type="ECO:0000259" key="11">
    <source>
        <dbReference type="PROSITE" id="PS50059"/>
    </source>
</evidence>
<evidence type="ECO:0000256" key="1">
    <source>
        <dbReference type="ARBA" id="ARBA00000971"/>
    </source>
</evidence>
<comment type="similarity">
    <text evidence="3">Belongs to the FKBP-type PPIase family.</text>
</comment>
<dbReference type="PANTHER" id="PTHR47861">
    <property type="entry name" value="FKBP-TYPE PEPTIDYL-PROLYL CIS-TRANS ISOMERASE SLYD"/>
    <property type="match status" value="1"/>
</dbReference>
<dbReference type="EC" id="5.2.1.8" evidence="4 9"/>
<evidence type="ECO:0000256" key="8">
    <source>
        <dbReference type="ARBA" id="ARBA00023235"/>
    </source>
</evidence>
<feature type="compositionally biased region" description="Low complexity" evidence="10">
    <location>
        <begin position="243"/>
        <end position="257"/>
    </location>
</feature>
<accession>A0A0F7CLE0</accession>
<dbReference type="AlphaFoldDB" id="A0A0F7CLE0"/>
<feature type="compositionally biased region" description="Basic and acidic residues" evidence="10">
    <location>
        <begin position="259"/>
        <end position="269"/>
    </location>
</feature>
<feature type="domain" description="PPIase FKBP-type" evidence="11">
    <location>
        <begin position="14"/>
        <end position="104"/>
    </location>
</feature>
<evidence type="ECO:0000256" key="6">
    <source>
        <dbReference type="ARBA" id="ARBA00023110"/>
    </source>
</evidence>
<keyword evidence="8 9" id="KW-0413">Isomerase</keyword>
<reference evidence="12 13" key="1">
    <citation type="journal article" date="2015" name="Stand. Genomic Sci.">
        <title>Complete genome sequence of and proposal of Thermofilum uzonense sp. nov. a novel hyperthermophilic crenarchaeon and emended description of the genus Thermofilum.</title>
        <authorList>
            <person name="Toshchakov S.V."/>
            <person name="Korzhenkov A.A."/>
            <person name="Samarov N.I."/>
            <person name="Mazunin I.O."/>
            <person name="Mozhey O.I."/>
            <person name="Shmyr I.S."/>
            <person name="Derbikova K.S."/>
            <person name="Taranov E.A."/>
            <person name="Dominova I.N."/>
            <person name="Bonch-Osmolovskaya E.A."/>
            <person name="Patrushev M.V."/>
            <person name="Podosokorskaya O.A."/>
            <person name="Kublanov I.V."/>
        </authorList>
    </citation>
    <scope>NUCLEOTIDE SEQUENCE [LARGE SCALE GENOMIC DNA]</scope>
    <source>
        <strain evidence="12 13">1807-2</strain>
    </source>
</reference>
<proteinExistence type="inferred from homology"/>
<evidence type="ECO:0000256" key="4">
    <source>
        <dbReference type="ARBA" id="ARBA00013194"/>
    </source>
</evidence>
<keyword evidence="5" id="KW-0963">Cytoplasm</keyword>
<dbReference type="PANTHER" id="PTHR47861:SF3">
    <property type="entry name" value="FKBP-TYPE PEPTIDYL-PROLYL CIS-TRANS ISOMERASE SLYD"/>
    <property type="match status" value="1"/>
</dbReference>
<keyword evidence="7" id="KW-0143">Chaperone</keyword>
<dbReference type="GO" id="GO:0042026">
    <property type="term" value="P:protein refolding"/>
    <property type="evidence" value="ECO:0007669"/>
    <property type="project" value="UniProtKB-ARBA"/>
</dbReference>
<evidence type="ECO:0000256" key="2">
    <source>
        <dbReference type="ARBA" id="ARBA00004496"/>
    </source>
</evidence>
<organism evidence="12 13">
    <name type="scientific">Infirmifilum uzonense</name>
    <dbReference type="NCBI Taxonomy" id="1550241"/>
    <lineage>
        <taxon>Archaea</taxon>
        <taxon>Thermoproteota</taxon>
        <taxon>Thermoprotei</taxon>
        <taxon>Thermofilales</taxon>
        <taxon>Thermofilaceae</taxon>
        <taxon>Infirmifilum</taxon>
    </lineage>
</organism>
<dbReference type="InterPro" id="IPR046357">
    <property type="entry name" value="PPIase_dom_sf"/>
</dbReference>
<dbReference type="GO" id="GO:0005737">
    <property type="term" value="C:cytoplasm"/>
    <property type="evidence" value="ECO:0007669"/>
    <property type="project" value="UniProtKB-SubCell"/>
</dbReference>
<keyword evidence="13" id="KW-1185">Reference proteome</keyword>
<dbReference type="InterPro" id="IPR001179">
    <property type="entry name" value="PPIase_FKBP_dom"/>
</dbReference>
<dbReference type="InterPro" id="IPR048261">
    <property type="entry name" value="SlpA/SlyD-like_ins_sf"/>
</dbReference>
<dbReference type="EMBL" id="CP009961">
    <property type="protein sequence ID" value="AKG39246.1"/>
    <property type="molecule type" value="Genomic_DNA"/>
</dbReference>
<dbReference type="HOGENOM" id="CLU_073526_1_0_2"/>
<dbReference type="Proteomes" id="UP000067434">
    <property type="component" value="Chromosome"/>
</dbReference>
<dbReference type="InterPro" id="IPR054016">
    <property type="entry name" value="FKBP26_IF"/>
</dbReference>
<keyword evidence="6 9" id="KW-0697">Rotamase</keyword>
<dbReference type="SUPFAM" id="SSF54534">
    <property type="entry name" value="FKBP-like"/>
    <property type="match status" value="1"/>
</dbReference>
<comment type="subcellular location">
    <subcellularLocation>
        <location evidence="2">Cytoplasm</location>
    </subcellularLocation>
</comment>
<dbReference type="Pfam" id="PF22199">
    <property type="entry name" value="FKBP26_IF"/>
    <property type="match status" value="1"/>
</dbReference>
<protein>
    <recommendedName>
        <fullName evidence="4 9">peptidylprolyl isomerase</fullName>
        <ecNumber evidence="4 9">5.2.1.8</ecNumber>
    </recommendedName>
</protein>
<evidence type="ECO:0000313" key="12">
    <source>
        <dbReference type="EMBL" id="AKG39246.1"/>
    </source>
</evidence>
<comment type="catalytic activity">
    <reaction evidence="1 9">
        <text>[protein]-peptidylproline (omega=180) = [protein]-peptidylproline (omega=0)</text>
        <dbReference type="Rhea" id="RHEA:16237"/>
        <dbReference type="Rhea" id="RHEA-COMP:10747"/>
        <dbReference type="Rhea" id="RHEA-COMP:10748"/>
        <dbReference type="ChEBI" id="CHEBI:83833"/>
        <dbReference type="ChEBI" id="CHEBI:83834"/>
        <dbReference type="EC" id="5.2.1.8"/>
    </reaction>
</comment>
<dbReference type="Gene3D" id="3.10.50.40">
    <property type="match status" value="1"/>
</dbReference>
<evidence type="ECO:0000256" key="5">
    <source>
        <dbReference type="ARBA" id="ARBA00022490"/>
    </source>
</evidence>
<dbReference type="GO" id="GO:0003755">
    <property type="term" value="F:peptidyl-prolyl cis-trans isomerase activity"/>
    <property type="evidence" value="ECO:0007669"/>
    <property type="project" value="UniProtKB-KW"/>
</dbReference>
<sequence>MKGKEVGDLSTESKQFLLVNYTISVLEDTGERVIDTTIEEVAKEHNLSSQNIFEPELVIVGEGVLFKPIEDALRELKEGETKEVILEPSQAFGEKDPKNIKVIPAREFTRQGVIPRVGEEVQVGGQRGRIVRVGGGRVTVDFNHPFAGKKVKAVLKVEKNITGDDEKIRELFHRWFRGIPRNEINVEAKDGEALLTVPATTLLHENSYHLMNAFIRDLQKYLPNIRTVKVIFKFEIQQEKEATQTQSQATVSQGASSEPESKAEGEAGQ</sequence>
<evidence type="ECO:0000256" key="7">
    <source>
        <dbReference type="ARBA" id="ARBA00023186"/>
    </source>
</evidence>
<dbReference type="Gene3D" id="3.30.70.2210">
    <property type="match status" value="1"/>
</dbReference>
<dbReference type="STRING" id="1550241.MA03_08455"/>
<dbReference type="Gene3D" id="2.40.10.330">
    <property type="match status" value="1"/>
</dbReference>
<name>A0A0F7CLE0_9CREN</name>
<feature type="region of interest" description="Disordered" evidence="10">
    <location>
        <begin position="242"/>
        <end position="269"/>
    </location>
</feature>
<dbReference type="KEGG" id="thf:MA03_08455"/>
<evidence type="ECO:0000256" key="10">
    <source>
        <dbReference type="SAM" id="MobiDB-lite"/>
    </source>
</evidence>